<dbReference type="EMBL" id="JAAVNE010000027">
    <property type="protein sequence ID" value="NKC32502.1"/>
    <property type="molecule type" value="Genomic_DNA"/>
</dbReference>
<feature type="transmembrane region" description="Helical" evidence="7">
    <location>
        <begin position="85"/>
        <end position="106"/>
    </location>
</feature>
<evidence type="ECO:0000256" key="5">
    <source>
        <dbReference type="ARBA" id="ARBA00022989"/>
    </source>
</evidence>
<comment type="subcellular location">
    <subcellularLocation>
        <location evidence="1">Cell membrane</location>
        <topology evidence="1">Multi-pass membrane protein</topology>
    </subcellularLocation>
</comment>
<evidence type="ECO:0000256" key="1">
    <source>
        <dbReference type="ARBA" id="ARBA00004651"/>
    </source>
</evidence>
<proteinExistence type="inferred from homology"/>
<dbReference type="NCBIfam" id="TIGR00937">
    <property type="entry name" value="2A51"/>
    <property type="match status" value="1"/>
</dbReference>
<dbReference type="InterPro" id="IPR003370">
    <property type="entry name" value="Chromate_transpt"/>
</dbReference>
<gene>
    <name evidence="8" type="primary">chrA</name>
    <name evidence="8" type="ORF">HEQ75_16675</name>
</gene>
<feature type="transmembrane region" description="Helical" evidence="7">
    <location>
        <begin position="313"/>
        <end position="341"/>
    </location>
</feature>
<evidence type="ECO:0000256" key="2">
    <source>
        <dbReference type="ARBA" id="ARBA00005262"/>
    </source>
</evidence>
<feature type="transmembrane region" description="Helical" evidence="7">
    <location>
        <begin position="15"/>
        <end position="33"/>
    </location>
</feature>
<dbReference type="PANTHER" id="PTHR33567">
    <property type="entry name" value="CHROMATE ION TRANSPORTER (EUROFUNG)"/>
    <property type="match status" value="1"/>
</dbReference>
<comment type="similarity">
    <text evidence="2">Belongs to the chromate ion transporter (CHR) (TC 2.A.51) family.</text>
</comment>
<evidence type="ECO:0000256" key="3">
    <source>
        <dbReference type="ARBA" id="ARBA00022475"/>
    </source>
</evidence>
<dbReference type="Proteomes" id="UP000787635">
    <property type="component" value="Unassembled WGS sequence"/>
</dbReference>
<evidence type="ECO:0000256" key="4">
    <source>
        <dbReference type="ARBA" id="ARBA00022692"/>
    </source>
</evidence>
<reference evidence="8 9" key="1">
    <citation type="submission" date="2020-03" db="EMBL/GenBank/DDBJ databases">
        <title>Roseomonas selenitidurans sp. nov. isolated from urban soil.</title>
        <authorList>
            <person name="Liu H."/>
        </authorList>
    </citation>
    <scope>NUCLEOTIDE SEQUENCE [LARGE SCALE GENOMIC DNA]</scope>
    <source>
        <strain evidence="8 9">BU-1</strain>
    </source>
</reference>
<evidence type="ECO:0000313" key="9">
    <source>
        <dbReference type="Proteomes" id="UP000787635"/>
    </source>
</evidence>
<comment type="caution">
    <text evidence="8">The sequence shown here is derived from an EMBL/GenBank/DDBJ whole genome shotgun (WGS) entry which is preliminary data.</text>
</comment>
<evidence type="ECO:0000256" key="7">
    <source>
        <dbReference type="SAM" id="Phobius"/>
    </source>
</evidence>
<dbReference type="PANTHER" id="PTHR33567:SF3">
    <property type="entry name" value="CHROMATE ION TRANSPORTER (EUROFUNG)"/>
    <property type="match status" value="1"/>
</dbReference>
<feature type="transmembrane region" description="Helical" evidence="7">
    <location>
        <begin position="112"/>
        <end position="133"/>
    </location>
</feature>
<feature type="transmembrane region" description="Helical" evidence="7">
    <location>
        <begin position="242"/>
        <end position="265"/>
    </location>
</feature>
<keyword evidence="3" id="KW-1003">Cell membrane</keyword>
<feature type="transmembrane region" description="Helical" evidence="7">
    <location>
        <begin position="286"/>
        <end position="307"/>
    </location>
</feature>
<feature type="transmembrane region" description="Helical" evidence="7">
    <location>
        <begin position="217"/>
        <end position="236"/>
    </location>
</feature>
<evidence type="ECO:0000313" key="8">
    <source>
        <dbReference type="EMBL" id="NKC32502.1"/>
    </source>
</evidence>
<feature type="transmembrane region" description="Helical" evidence="7">
    <location>
        <begin position="140"/>
        <end position="159"/>
    </location>
</feature>
<feature type="transmembrane region" description="Helical" evidence="7">
    <location>
        <begin position="353"/>
        <end position="374"/>
    </location>
</feature>
<keyword evidence="4 7" id="KW-0812">Transmembrane</keyword>
<organism evidence="8 9">
    <name type="scientific">Falsiroseomonas selenitidurans</name>
    <dbReference type="NCBI Taxonomy" id="2716335"/>
    <lineage>
        <taxon>Bacteria</taxon>
        <taxon>Pseudomonadati</taxon>
        <taxon>Pseudomonadota</taxon>
        <taxon>Alphaproteobacteria</taxon>
        <taxon>Acetobacterales</taxon>
        <taxon>Roseomonadaceae</taxon>
        <taxon>Falsiroseomonas</taxon>
    </lineage>
</organism>
<evidence type="ECO:0000256" key="6">
    <source>
        <dbReference type="ARBA" id="ARBA00023136"/>
    </source>
</evidence>
<dbReference type="RefSeq" id="WP_168032668.1">
    <property type="nucleotide sequence ID" value="NZ_JAAVNE010000027.1"/>
</dbReference>
<keyword evidence="6 7" id="KW-0472">Membrane</keyword>
<name>A0ABX1E9R7_9PROT</name>
<keyword evidence="9" id="KW-1185">Reference proteome</keyword>
<protein>
    <submittedName>
        <fullName evidence="8">Chromate efflux transporter</fullName>
    </submittedName>
</protein>
<dbReference type="PIRSF" id="PIRSF004810">
    <property type="entry name" value="ChrA"/>
    <property type="match status" value="1"/>
</dbReference>
<accession>A0ABX1E9R7</accession>
<dbReference type="InterPro" id="IPR014047">
    <property type="entry name" value="Chr_Tranpt_l_chain"/>
</dbReference>
<keyword evidence="5 7" id="KW-1133">Transmembrane helix</keyword>
<dbReference type="Pfam" id="PF02417">
    <property type="entry name" value="Chromate_transp"/>
    <property type="match status" value="2"/>
</dbReference>
<sequence>MTPQDFPGFREALRVWLRIGLLSFGGPAAQIAVMHREVVEQRRWISDARFLHALNFCMLLPGPEAQQLATYLGWLMHGVRGGLTAGLLFILPGAVVMLALSLLYATLGSVPLVAALFFGLKCAVLVVVVEALLRVAKRALKAALPWALAAAAFLALFVLDLPFPLVVLAAAGIGYALPAAFTGTGHAAAQEGPPALLDALIARDPDRIPRMARQARTAGLVALALWAWPVALLAGTPLWGDIAWFFSKMAVVTFGGAYAVLAYVAQEAVEGYGWLTATDMLAGLGLAETTPGPLILVLQFVGFLAAYRPEGAWGGVLGAVLTLWVTFAPCFAWIFLGAPFVERLHAVPRLKAALAAVTAAVVGVIANLALWFALRVVFARVEPGPLGLDLPVAESLQPEALLLSVLAAACLFGLKLGLVRTLGISAAAGLVLRAVAG</sequence>